<keyword evidence="3" id="KW-0238">DNA-binding</keyword>
<dbReference type="GO" id="GO:0000977">
    <property type="term" value="F:RNA polymerase II transcription regulatory region sequence-specific DNA binding"/>
    <property type="evidence" value="ECO:0007669"/>
    <property type="project" value="TreeGrafter"/>
</dbReference>
<accession>A0A5E4PZ07</accession>
<feature type="region of interest" description="Disordered" evidence="6">
    <location>
        <begin position="323"/>
        <end position="421"/>
    </location>
</feature>
<evidence type="ECO:0000256" key="2">
    <source>
        <dbReference type="ARBA" id="ARBA00023015"/>
    </source>
</evidence>
<keyword evidence="4" id="KW-0804">Transcription</keyword>
<proteinExistence type="predicted"/>
<keyword evidence="9" id="KW-1185">Reference proteome</keyword>
<feature type="compositionally biased region" description="Polar residues" evidence="6">
    <location>
        <begin position="1"/>
        <end position="10"/>
    </location>
</feature>
<evidence type="ECO:0000259" key="7">
    <source>
        <dbReference type="Pfam" id="PF16090"/>
    </source>
</evidence>
<evidence type="ECO:0000313" key="8">
    <source>
        <dbReference type="EMBL" id="VVC90119.1"/>
    </source>
</evidence>
<evidence type="ECO:0000256" key="4">
    <source>
        <dbReference type="ARBA" id="ARBA00023163"/>
    </source>
</evidence>
<sequence length="1340" mass="145902">MQRGQASSATLPPHQPSRTPYRPHAHSYPDIDEQIPASVISSVGSVSLTQSTNHPTSNTTMANPMNPSNNNNTQASTQQTPTQAPIRNLPKKRKFAPSELEEIERNCMNSIPERNLNVPVSAPMPVEYTPSYQPVLQPSPIIRSSPHELRISEYIHYPNIDLSEWRDHRVLAKQRAIYIPGVIRQVDGCKVIVELDGQESDPVEYSDIFGANKYDVISDASPQLSHLLIGAACVVRTTDLNRENVQNVFVEGLVFEVHNSPIRIRVKPPWADELEDAGSHAASAMKPQLMRPHHNLPYAEHFVTSSPMPGSGVSQVVTVGALSNGSRPFDDYGESDDDLPREDIMFPTDASHMDCSNSKRSSLQSRGSTSSLIEGSLTPRSQPPTPRSRSGSPGASPVGGGSPVLRSNVFVPISSPQPPHAPHPYHHLIRPESLRPGRVGSPAGGVATSVIRVSPVYYHNENRNGHTLQSTQHNPISNQAPNINIQSNMQSNMGVPTLHSTQNFPTSISSINSMNQSLQTSIANREKVDDIPHNLVLHRSIPSTNGMDVYRHQTMNQPHLRNGLDIYKREEMTSPQGNRENFLHRRVSEYEENDRSVSQTDGHPKREIRPIELSEARTMEDNKRILKPAPIQARFVSFVDADSKDSMKRFYVIPQNSLEKKIVLIKNEPPDTVQIDHKSHQLTTQINNDPEPEQRTIDNGDHSLVPLLRAASPPAAPAHPASPRTPRTPHTPQTPHTPHTPHVKTEEQIKTESNEGTSHQAADERVHDIFEAAPPDGAPAASQPGQPHRQQDPRRVVVKEAHFKAHPEWKWCNKDRRKSSSSRDPTGSMPQSPRTPSELVMSSAVSAACDVTTSTCTYTQLPSPHHSDDDHHVQSSTEIDLKCGEKVNDSDSEGVDTREAGSSDNLLGITASSPGGSKVFQPTGGAFKSMHSDSAFTAVKNMSQPATPHAVTSLSQSNPGLSTQTSMAQTALDNAIASIINSPTATSGVQVISTGVSHSINSTSSISTPNSISNALLKSVTLVKRNNGDHATGPITLSVDSSGNLFIKTSQVSDPPAADPSPALHYVQLQRLYVPSFTQESEANKNSRENVTPQSAPSVIVSQNNNSLNNNTMPLKSNTAFYLIMHFITLFVCVTKLQFFSPGTSTGSTGSCEQIVPRSESGAVPHNDTQTENSGPLPSPKKMDNLPSPSLKKSLFKKGNEDGRDKVLETVNFEHKFSSLPQFKPEACSPGGVVPRSPQIYALRKKHANIADEETTVITPQVEAEVMNGNGIPTPHSFGTPHTTTKLVGNTFFGPDFNIDSFRGFSHGYIPDEGIAAVEDPRDVNSPLVSAALQPTSTAS</sequence>
<feature type="compositionally biased region" description="Polar residues" evidence="6">
    <location>
        <begin position="1167"/>
        <end position="1176"/>
    </location>
</feature>
<feature type="compositionally biased region" description="Low complexity" evidence="6">
    <location>
        <begin position="387"/>
        <end position="396"/>
    </location>
</feature>
<feature type="compositionally biased region" description="Basic and acidic residues" evidence="6">
    <location>
        <begin position="761"/>
        <end position="770"/>
    </location>
</feature>
<evidence type="ECO:0000313" key="9">
    <source>
        <dbReference type="Proteomes" id="UP000324832"/>
    </source>
</evidence>
<dbReference type="InterPro" id="IPR052412">
    <property type="entry name" value="CC-Dev_Transcription_Reg"/>
</dbReference>
<keyword evidence="1" id="KW-0597">Phosphoprotein</keyword>
<feature type="compositionally biased region" description="Low complexity" evidence="6">
    <location>
        <begin position="356"/>
        <end position="371"/>
    </location>
</feature>
<evidence type="ECO:0000256" key="6">
    <source>
        <dbReference type="SAM" id="MobiDB-lite"/>
    </source>
</evidence>
<feature type="region of interest" description="Disordered" evidence="6">
    <location>
        <begin position="1143"/>
        <end position="1199"/>
    </location>
</feature>
<gene>
    <name evidence="8" type="ORF">LSINAPIS_LOCUS3103</name>
</gene>
<feature type="compositionally biased region" description="Low complexity" evidence="6">
    <location>
        <begin position="58"/>
        <end position="83"/>
    </location>
</feature>
<feature type="region of interest" description="Disordered" evidence="6">
    <location>
        <begin position="679"/>
        <end position="699"/>
    </location>
</feature>
<feature type="region of interest" description="Disordered" evidence="6">
    <location>
        <begin position="1"/>
        <end position="30"/>
    </location>
</feature>
<name>A0A5E4PZ07_9NEOP</name>
<organism evidence="8 9">
    <name type="scientific">Leptidea sinapis</name>
    <dbReference type="NCBI Taxonomy" id="189913"/>
    <lineage>
        <taxon>Eukaryota</taxon>
        <taxon>Metazoa</taxon>
        <taxon>Ecdysozoa</taxon>
        <taxon>Arthropoda</taxon>
        <taxon>Hexapoda</taxon>
        <taxon>Insecta</taxon>
        <taxon>Pterygota</taxon>
        <taxon>Neoptera</taxon>
        <taxon>Endopterygota</taxon>
        <taxon>Lepidoptera</taxon>
        <taxon>Glossata</taxon>
        <taxon>Ditrysia</taxon>
        <taxon>Papilionoidea</taxon>
        <taxon>Pieridae</taxon>
        <taxon>Dismorphiinae</taxon>
        <taxon>Leptidea</taxon>
    </lineage>
</organism>
<evidence type="ECO:0000256" key="1">
    <source>
        <dbReference type="ARBA" id="ARBA00022553"/>
    </source>
</evidence>
<dbReference type="GO" id="GO:0005634">
    <property type="term" value="C:nucleus"/>
    <property type="evidence" value="ECO:0007669"/>
    <property type="project" value="TreeGrafter"/>
</dbReference>
<feature type="compositionally biased region" description="Acidic residues" evidence="6">
    <location>
        <begin position="331"/>
        <end position="340"/>
    </location>
</feature>
<keyword evidence="2" id="KW-0805">Transcription regulation</keyword>
<evidence type="ECO:0000256" key="3">
    <source>
        <dbReference type="ARBA" id="ARBA00023125"/>
    </source>
</evidence>
<dbReference type="InterPro" id="IPR032147">
    <property type="entry name" value="Cic_dom"/>
</dbReference>
<feature type="compositionally biased region" description="Polar residues" evidence="6">
    <location>
        <begin position="902"/>
        <end position="915"/>
    </location>
</feature>
<dbReference type="PANTHER" id="PTHR13059">
    <property type="entry name" value="HMG-BOX TRANSCRIPTION FACTOR BBX"/>
    <property type="match status" value="1"/>
</dbReference>
<dbReference type="Proteomes" id="UP000324832">
    <property type="component" value="Unassembled WGS sequence"/>
</dbReference>
<reference evidence="8 9" key="1">
    <citation type="submission" date="2017-07" db="EMBL/GenBank/DDBJ databases">
        <authorList>
            <person name="Talla V."/>
            <person name="Backstrom N."/>
        </authorList>
    </citation>
    <scope>NUCLEOTIDE SEQUENCE [LARGE SCALE GENOMIC DNA]</scope>
</reference>
<keyword evidence="5" id="KW-0539">Nucleus</keyword>
<dbReference type="GO" id="GO:0000981">
    <property type="term" value="F:DNA-binding transcription factor activity, RNA polymerase II-specific"/>
    <property type="evidence" value="ECO:0007669"/>
    <property type="project" value="TreeGrafter"/>
</dbReference>
<feature type="region of interest" description="Disordered" evidence="6">
    <location>
        <begin position="712"/>
        <end position="795"/>
    </location>
</feature>
<feature type="region of interest" description="Disordered" evidence="6">
    <location>
        <begin position="809"/>
        <end position="841"/>
    </location>
</feature>
<feature type="region of interest" description="Disordered" evidence="6">
    <location>
        <begin position="48"/>
        <end position="83"/>
    </location>
</feature>
<feature type="compositionally biased region" description="Basic and acidic residues" evidence="6">
    <location>
        <begin position="743"/>
        <end position="753"/>
    </location>
</feature>
<dbReference type="PANTHER" id="PTHR13059:SF13">
    <property type="entry name" value="PROTEIN CAPICUA HOMOLOG"/>
    <property type="match status" value="1"/>
</dbReference>
<evidence type="ECO:0000256" key="5">
    <source>
        <dbReference type="ARBA" id="ARBA00023242"/>
    </source>
</evidence>
<feature type="compositionally biased region" description="Low complexity" evidence="6">
    <location>
        <begin position="712"/>
        <end position="737"/>
    </location>
</feature>
<feature type="domain" description="Protein capicua homolog-like" evidence="7">
    <location>
        <begin position="214"/>
        <end position="267"/>
    </location>
</feature>
<feature type="compositionally biased region" description="Basic and acidic residues" evidence="6">
    <location>
        <begin position="865"/>
        <end position="901"/>
    </location>
</feature>
<dbReference type="Pfam" id="PF16090">
    <property type="entry name" value="DUF4819"/>
    <property type="match status" value="1"/>
</dbReference>
<feature type="compositionally biased region" description="Polar residues" evidence="6">
    <location>
        <begin position="48"/>
        <end position="57"/>
    </location>
</feature>
<feature type="region of interest" description="Disordered" evidence="6">
    <location>
        <begin position="860"/>
        <end position="925"/>
    </location>
</feature>
<protein>
    <recommendedName>
        <fullName evidence="7">Protein capicua homolog-like domain-containing protein</fullName>
    </recommendedName>
</protein>
<dbReference type="EMBL" id="FZQP02000704">
    <property type="protein sequence ID" value="VVC90119.1"/>
    <property type="molecule type" value="Genomic_DNA"/>
</dbReference>